<dbReference type="KEGG" id="aup:AsAng_0006660"/>
<keyword evidence="3" id="KW-1185">Reference proteome</keyword>
<feature type="chain" id="PRO_5036812330" description="DUF4230 domain-containing protein" evidence="1">
    <location>
        <begin position="20"/>
        <end position="203"/>
    </location>
</feature>
<dbReference type="RefSeq" id="WP_264791308.1">
    <property type="nucleotide sequence ID" value="NZ_AP026867.1"/>
</dbReference>
<dbReference type="Proteomes" id="UP001060919">
    <property type="component" value="Chromosome"/>
</dbReference>
<evidence type="ECO:0000313" key="3">
    <source>
        <dbReference type="Proteomes" id="UP001060919"/>
    </source>
</evidence>
<evidence type="ECO:0000313" key="2">
    <source>
        <dbReference type="EMBL" id="BDS09961.1"/>
    </source>
</evidence>
<keyword evidence="1" id="KW-0732">Signal</keyword>
<dbReference type="EMBL" id="AP026867">
    <property type="protein sequence ID" value="BDS09961.1"/>
    <property type="molecule type" value="Genomic_DNA"/>
</dbReference>
<feature type="signal peptide" evidence="1">
    <location>
        <begin position="1"/>
        <end position="19"/>
    </location>
</feature>
<gene>
    <name evidence="2" type="ORF">AsAng_0006660</name>
</gene>
<sequence>MKYVLLFSFYFFFFGGSFAQTKIAKTLDPQKSSKVNIIIPNHSMEHQIWEEGAVQIDIQISVNLPTVALEGWIAAGRYELLGKKVEDDYLISMPNLKIPVSVANKTIEESIVVKITSPQYFAMNDQNILYKDVNEEAIRGRSDTREEIEAIIKKMKEIREPLDVQIKVVSTATNQTIDLATFLLTVRGEALTIDQVVFPSLED</sequence>
<proteinExistence type="predicted"/>
<reference evidence="2" key="1">
    <citation type="submission" date="2022-09" db="EMBL/GenBank/DDBJ databases">
        <title>Aureispira anguillicida sp. nov., isolated from Leptocephalus of Japanese eel Anguilla japonica.</title>
        <authorList>
            <person name="Yuasa K."/>
            <person name="Mekata T."/>
            <person name="Ikunari K."/>
        </authorList>
    </citation>
    <scope>NUCLEOTIDE SEQUENCE</scope>
    <source>
        <strain evidence="2">EL160426</strain>
    </source>
</reference>
<name>A0A915YBD2_9BACT</name>
<dbReference type="AlphaFoldDB" id="A0A915YBD2"/>
<accession>A0A915YBD2</accession>
<evidence type="ECO:0000256" key="1">
    <source>
        <dbReference type="SAM" id="SignalP"/>
    </source>
</evidence>
<evidence type="ECO:0008006" key="4">
    <source>
        <dbReference type="Google" id="ProtNLM"/>
    </source>
</evidence>
<organism evidence="2 3">
    <name type="scientific">Aureispira anguillae</name>
    <dbReference type="NCBI Taxonomy" id="2864201"/>
    <lineage>
        <taxon>Bacteria</taxon>
        <taxon>Pseudomonadati</taxon>
        <taxon>Bacteroidota</taxon>
        <taxon>Saprospiria</taxon>
        <taxon>Saprospirales</taxon>
        <taxon>Saprospiraceae</taxon>
        <taxon>Aureispira</taxon>
    </lineage>
</organism>
<protein>
    <recommendedName>
        <fullName evidence="4">DUF4230 domain-containing protein</fullName>
    </recommendedName>
</protein>